<dbReference type="EMBL" id="CAJOBQ010004054">
    <property type="protein sequence ID" value="CAF4625796.1"/>
    <property type="molecule type" value="Genomic_DNA"/>
</dbReference>
<evidence type="ECO:0000313" key="2">
    <source>
        <dbReference type="EMBL" id="CAF4625796.1"/>
    </source>
</evidence>
<gene>
    <name evidence="2" type="ORF">TSG867_LOCUS29305</name>
</gene>
<reference evidence="2" key="1">
    <citation type="submission" date="2021-02" db="EMBL/GenBank/DDBJ databases">
        <authorList>
            <person name="Nowell W R."/>
        </authorList>
    </citation>
    <scope>NUCLEOTIDE SEQUENCE</scope>
</reference>
<evidence type="ECO:0000313" key="3">
    <source>
        <dbReference type="Proteomes" id="UP000663862"/>
    </source>
</evidence>
<keyword evidence="1" id="KW-1133">Transmembrane helix</keyword>
<feature type="transmembrane region" description="Helical" evidence="1">
    <location>
        <begin position="127"/>
        <end position="150"/>
    </location>
</feature>
<keyword evidence="1" id="KW-0472">Membrane</keyword>
<evidence type="ECO:0000256" key="1">
    <source>
        <dbReference type="SAM" id="Phobius"/>
    </source>
</evidence>
<feature type="transmembrane region" description="Helical" evidence="1">
    <location>
        <begin position="84"/>
        <end position="107"/>
    </location>
</feature>
<comment type="caution">
    <text evidence="2">The sequence shown here is derived from an EMBL/GenBank/DDBJ whole genome shotgun (WGS) entry which is preliminary data.</text>
</comment>
<protein>
    <submittedName>
        <fullName evidence="2">Uncharacterized protein</fullName>
    </submittedName>
</protein>
<dbReference type="AlphaFoldDB" id="A0A821DSR3"/>
<dbReference type="Proteomes" id="UP000663862">
    <property type="component" value="Unassembled WGS sequence"/>
</dbReference>
<sequence length="151" mass="16980">MSLSNISANEIDAFGEILATFVTICCYLMIILGLISHSLSIVVFTRRSLRSNPYSCYFLAATLNGVYVVTMNMLLWPLQVILRVAYRAIPLTALTVGLTYVHVLIFFQLNIQQQSCLPMQGILSTVFWRVASCCIPLTSTNIRAFIWIVYS</sequence>
<organism evidence="2 3">
    <name type="scientific">Rotaria socialis</name>
    <dbReference type="NCBI Taxonomy" id="392032"/>
    <lineage>
        <taxon>Eukaryota</taxon>
        <taxon>Metazoa</taxon>
        <taxon>Spiralia</taxon>
        <taxon>Gnathifera</taxon>
        <taxon>Rotifera</taxon>
        <taxon>Eurotatoria</taxon>
        <taxon>Bdelloidea</taxon>
        <taxon>Philodinida</taxon>
        <taxon>Philodinidae</taxon>
        <taxon>Rotaria</taxon>
    </lineage>
</organism>
<feature type="transmembrane region" description="Helical" evidence="1">
    <location>
        <begin position="17"/>
        <end position="44"/>
    </location>
</feature>
<keyword evidence="1" id="KW-0812">Transmembrane</keyword>
<feature type="transmembrane region" description="Helical" evidence="1">
    <location>
        <begin position="56"/>
        <end position="78"/>
    </location>
</feature>
<proteinExistence type="predicted"/>
<accession>A0A821DSR3</accession>
<name>A0A821DSR3_9BILA</name>